<evidence type="ECO:0000256" key="1">
    <source>
        <dbReference type="SAM" id="SignalP"/>
    </source>
</evidence>
<evidence type="ECO:0000313" key="3">
    <source>
        <dbReference type="Proteomes" id="UP000236959"/>
    </source>
</evidence>
<protein>
    <submittedName>
        <fullName evidence="2">Uncharacterized protein</fullName>
    </submittedName>
</protein>
<keyword evidence="3" id="KW-1185">Reference proteome</keyword>
<feature type="signal peptide" evidence="1">
    <location>
        <begin position="1"/>
        <end position="29"/>
    </location>
</feature>
<reference evidence="2 3" key="1">
    <citation type="submission" date="2018-01" db="EMBL/GenBank/DDBJ databases">
        <title>Genomic Encyclopedia of Archaeal and Bacterial Type Strains, Phase II (KMG-II): from individual species to whole genera.</title>
        <authorList>
            <person name="Goeker M."/>
        </authorList>
    </citation>
    <scope>NUCLEOTIDE SEQUENCE [LARGE SCALE GENOMIC DNA]</scope>
    <source>
        <strain evidence="2 3">DSM 17023</strain>
    </source>
</reference>
<organism evidence="2 3">
    <name type="scientific">Roseibium marinum</name>
    <dbReference type="NCBI Taxonomy" id="281252"/>
    <lineage>
        <taxon>Bacteria</taxon>
        <taxon>Pseudomonadati</taxon>
        <taxon>Pseudomonadota</taxon>
        <taxon>Alphaproteobacteria</taxon>
        <taxon>Hyphomicrobiales</taxon>
        <taxon>Stappiaceae</taxon>
        <taxon>Roseibium</taxon>
    </lineage>
</organism>
<evidence type="ECO:0000313" key="2">
    <source>
        <dbReference type="EMBL" id="POF29433.1"/>
    </source>
</evidence>
<name>A0A2S3UPG8_9HYPH</name>
<gene>
    <name evidence="2" type="ORF">CLV41_109209</name>
</gene>
<keyword evidence="1" id="KW-0732">Signal</keyword>
<comment type="caution">
    <text evidence="2">The sequence shown here is derived from an EMBL/GenBank/DDBJ whole genome shotgun (WGS) entry which is preliminary data.</text>
</comment>
<dbReference type="AlphaFoldDB" id="A0A2S3UPG8"/>
<feature type="chain" id="PRO_5015726446" evidence="1">
    <location>
        <begin position="30"/>
        <end position="139"/>
    </location>
</feature>
<dbReference type="EMBL" id="PPCN01000009">
    <property type="protein sequence ID" value="POF29433.1"/>
    <property type="molecule type" value="Genomic_DNA"/>
</dbReference>
<sequence length="139" mass="16434">MNYFERFKALRCVLLLSLLLFFQDISAYGAPMDTEILDKIERRDKKLNPFVADVSEVILEHIDIQKPIEPQLEEIGLKRIMLNSKDPVILKKYNATDYQYYEGRKYRNFFVSYWELTVLVLNIQSNKISIVALVRQRGL</sequence>
<dbReference type="Proteomes" id="UP000236959">
    <property type="component" value="Unassembled WGS sequence"/>
</dbReference>
<proteinExistence type="predicted"/>
<accession>A0A2S3UPG8</accession>